<dbReference type="Gene3D" id="3.30.9.10">
    <property type="entry name" value="D-Amino Acid Oxidase, subunit A, domain 2"/>
    <property type="match status" value="1"/>
</dbReference>
<gene>
    <name evidence="3" type="ORF">Salmuc_05663</name>
</gene>
<dbReference type="HOGENOM" id="CLU_007884_4_5_5"/>
<dbReference type="InterPro" id="IPR006076">
    <property type="entry name" value="FAD-dep_OxRdtase"/>
</dbReference>
<protein>
    <submittedName>
        <fullName evidence="3">Oxidoreductase, FAD-binding protein</fullName>
    </submittedName>
</protein>
<dbReference type="RefSeq" id="WP_020038445.1">
    <property type="nucleotide sequence ID" value="NZ_KE557278.1"/>
</dbReference>
<dbReference type="GO" id="GO:0005737">
    <property type="term" value="C:cytoplasm"/>
    <property type="evidence" value="ECO:0007669"/>
    <property type="project" value="TreeGrafter"/>
</dbReference>
<keyword evidence="1" id="KW-0560">Oxidoreductase</keyword>
<dbReference type="Pfam" id="PF01266">
    <property type="entry name" value="DAO"/>
    <property type="match status" value="1"/>
</dbReference>
<evidence type="ECO:0000313" key="3">
    <source>
        <dbReference type="EMBL" id="EPX79720.1"/>
    </source>
</evidence>
<accession>S9RNR0</accession>
<dbReference type="Gene3D" id="3.50.50.60">
    <property type="entry name" value="FAD/NAD(P)-binding domain"/>
    <property type="match status" value="2"/>
</dbReference>
<keyword evidence="4" id="KW-1185">Reference proteome</keyword>
<proteinExistence type="predicted"/>
<dbReference type="STRING" id="1123237.Salmuc_05663"/>
<dbReference type="AlphaFoldDB" id="S9RNR0"/>
<dbReference type="SUPFAM" id="SSF51905">
    <property type="entry name" value="FAD/NAD(P)-binding domain"/>
    <property type="match status" value="1"/>
</dbReference>
<dbReference type="eggNOG" id="COG0665">
    <property type="taxonomic scope" value="Bacteria"/>
</dbReference>
<comment type="caution">
    <text evidence="3">The sequence shown here is derived from an EMBL/GenBank/DDBJ whole genome shotgun (WGS) entry which is preliminary data.</text>
</comment>
<organism evidence="3 4">
    <name type="scientific">Salipiger mucosus DSM 16094</name>
    <dbReference type="NCBI Taxonomy" id="1123237"/>
    <lineage>
        <taxon>Bacteria</taxon>
        <taxon>Pseudomonadati</taxon>
        <taxon>Pseudomonadota</taxon>
        <taxon>Alphaproteobacteria</taxon>
        <taxon>Rhodobacterales</taxon>
        <taxon>Roseobacteraceae</taxon>
        <taxon>Salipiger</taxon>
    </lineage>
</organism>
<sequence length="346" mass="36340">MASVDVTVRGAGIFGLSVAWACARRGASVAVIDPAGPGAGSSGGLVGALAPHVPENWNPKKAFQLESLLMAEGFWHEVARTGGVSPDYARLGRLQPVADDHGVELARARVETARDLWGDAAAWEVIRAEAAGPWAPVTPTGWLIRDTLSAQMAPRRACAALRAALEVRDVHVQTEGDDAGAVIHATGWRGLQELSEALGRKVGTGVKGQAVLLRHDAGAVPQVFAGGLHIVPHGDGTVALGSTTERDFDDPASTDGQCDDLVERAALAMPVLHGAEVIERWAGVRPRARSRAPMLGGWPDRPGHFIANGGFKIGFGMAPKVAEVMADLVLEGRDEIPEGFRVEDSL</sequence>
<reference evidence="4" key="1">
    <citation type="journal article" date="2014" name="Stand. Genomic Sci.">
        <title>Genome sequence of the exopolysaccharide-producing Salipiger mucosus type strain (DSM 16094(T)), a moderately halophilic member of the Roseobacter clade.</title>
        <authorList>
            <person name="Riedel T."/>
            <person name="Spring S."/>
            <person name="Fiebig A."/>
            <person name="Petersen J."/>
            <person name="Kyrpides N.C."/>
            <person name="Goker M."/>
            <person name="Klenk H.P."/>
        </authorList>
    </citation>
    <scope>NUCLEOTIDE SEQUENCE [LARGE SCALE GENOMIC DNA]</scope>
    <source>
        <strain evidence="4">DSM 16094</strain>
    </source>
</reference>
<dbReference type="InterPro" id="IPR036188">
    <property type="entry name" value="FAD/NAD-bd_sf"/>
</dbReference>
<feature type="domain" description="FAD dependent oxidoreductase" evidence="2">
    <location>
        <begin position="5"/>
        <end position="328"/>
    </location>
</feature>
<dbReference type="GO" id="GO:0016491">
    <property type="term" value="F:oxidoreductase activity"/>
    <property type="evidence" value="ECO:0007669"/>
    <property type="project" value="UniProtKB-KW"/>
</dbReference>
<dbReference type="Proteomes" id="UP000015347">
    <property type="component" value="Unassembled WGS sequence"/>
</dbReference>
<dbReference type="OrthoDB" id="7818064at2"/>
<evidence type="ECO:0000259" key="2">
    <source>
        <dbReference type="Pfam" id="PF01266"/>
    </source>
</evidence>
<evidence type="ECO:0000313" key="4">
    <source>
        <dbReference type="Proteomes" id="UP000015347"/>
    </source>
</evidence>
<dbReference type="PANTHER" id="PTHR13847">
    <property type="entry name" value="SARCOSINE DEHYDROGENASE-RELATED"/>
    <property type="match status" value="1"/>
</dbReference>
<name>S9RNR0_9RHOB</name>
<evidence type="ECO:0000256" key="1">
    <source>
        <dbReference type="ARBA" id="ARBA00023002"/>
    </source>
</evidence>
<dbReference type="EMBL" id="APVH01000035">
    <property type="protein sequence ID" value="EPX79720.1"/>
    <property type="molecule type" value="Genomic_DNA"/>
</dbReference>
<dbReference type="PANTHER" id="PTHR13847:SF289">
    <property type="entry name" value="GLYCINE OXIDASE"/>
    <property type="match status" value="1"/>
</dbReference>